<name>A0ABY9H0W1_9GAMM</name>
<dbReference type="PANTHER" id="PTHR30160:SF7">
    <property type="entry name" value="ADP-HEPTOSE--LPS HEPTOSYLTRANSFERASE 2"/>
    <property type="match status" value="1"/>
</dbReference>
<dbReference type="EMBL" id="CP131913">
    <property type="protein sequence ID" value="WLI72097.1"/>
    <property type="molecule type" value="Genomic_DNA"/>
</dbReference>
<sequence>MAEPAPPGESGGERILVVGPSWVGDMVMAQSLFMTLKARHPGCRLGVVAPGWSLPVLERMAEVDEAIALDVGHGEFGWKARRDVARTLRGRFDRAIVLPRSWKSALVPWLARIPQRVGFTGEQRYGLLNERRRLDKAVLDQTVKRFVALGLPAGETLDGHVPIPRPRLAVDAANLAELRRAHGLSSRPAIGMMPGAEYGPAKQWPLEHFRTLAEALVAEGFEVRVLGGPKDAEAGEAIARGLEHVHNLCGRTRLADAVDLLADCRQVVTNDSGLMHVAAAVGTRVHALYGSSSPAYTPPLTDSAEIHTLGLDCSPCFARTCPLGHTRCLVDLSPERLLAAVLAAERRLAVEK</sequence>
<dbReference type="PANTHER" id="PTHR30160">
    <property type="entry name" value="TETRAACYLDISACCHARIDE 4'-KINASE-RELATED"/>
    <property type="match status" value="1"/>
</dbReference>
<evidence type="ECO:0000256" key="5">
    <source>
        <dbReference type="ARBA" id="ARBA00047503"/>
    </source>
</evidence>
<dbReference type="InterPro" id="IPR051199">
    <property type="entry name" value="LPS_LOS_Heptosyltrfase"/>
</dbReference>
<dbReference type="InterPro" id="IPR002201">
    <property type="entry name" value="Glyco_trans_9"/>
</dbReference>
<dbReference type="Gene3D" id="3.40.50.2000">
    <property type="entry name" value="Glycogen Phosphorylase B"/>
    <property type="match status" value="2"/>
</dbReference>
<organism evidence="6 7">
    <name type="scientific">Halomonas alkalicola</name>
    <dbReference type="NCBI Taxonomy" id="1930622"/>
    <lineage>
        <taxon>Bacteria</taxon>
        <taxon>Pseudomonadati</taxon>
        <taxon>Pseudomonadota</taxon>
        <taxon>Gammaproteobacteria</taxon>
        <taxon>Oceanospirillales</taxon>
        <taxon>Halomonadaceae</taxon>
        <taxon>Halomonas</taxon>
    </lineage>
</organism>
<dbReference type="EC" id="2.4.99.24" evidence="4"/>
<comment type="catalytic activity">
    <reaction evidence="5">
        <text>an L-alpha-D-Hep-(1-&gt;5)-[alpha-Kdo-(2-&gt;4)]-alpha-Kdo-(2-&gt;6)-lipid A + ADP-L-glycero-beta-D-manno-heptose = an L-alpha-D-Hep-(1-&gt;3)-L-alpha-D-Hep-(1-&gt;5)-[alpha-Kdo-(2-&gt;4)]-alpha-Kdo-(2-&gt;6)-lipid A + ADP + H(+)</text>
        <dbReference type="Rhea" id="RHEA:74071"/>
        <dbReference type="ChEBI" id="CHEBI:15378"/>
        <dbReference type="ChEBI" id="CHEBI:61506"/>
        <dbReference type="ChEBI" id="CHEBI:193068"/>
        <dbReference type="ChEBI" id="CHEBI:193069"/>
        <dbReference type="ChEBI" id="CHEBI:456216"/>
        <dbReference type="EC" id="2.4.99.24"/>
    </reaction>
</comment>
<keyword evidence="7" id="KW-1185">Reference proteome</keyword>
<dbReference type="InterPro" id="IPR011910">
    <property type="entry name" value="RfaF"/>
</dbReference>
<evidence type="ECO:0000313" key="7">
    <source>
        <dbReference type="Proteomes" id="UP001235344"/>
    </source>
</evidence>
<reference evidence="6 7" key="1">
    <citation type="submission" date="2023-08" db="EMBL/GenBank/DDBJ databases">
        <title>Transcriptome Analysis of Halomonas alkalicola CICC 11012s to Identify the Genes Involved in Alkaline Tolerances.</title>
        <authorList>
            <person name="Zhai L."/>
        </authorList>
    </citation>
    <scope>NUCLEOTIDE SEQUENCE [LARGE SCALE GENOMIC DNA]</scope>
    <source>
        <strain evidence="6 7">CICC 11012s</strain>
    </source>
</reference>
<evidence type="ECO:0000256" key="1">
    <source>
        <dbReference type="ARBA" id="ARBA00022676"/>
    </source>
</evidence>
<dbReference type="RefSeq" id="WP_305498272.1">
    <property type="nucleotide sequence ID" value="NZ_CP131913.1"/>
</dbReference>
<gene>
    <name evidence="6" type="primary">waaF</name>
    <name evidence="6" type="ORF">B6N23_09805</name>
</gene>
<evidence type="ECO:0000256" key="2">
    <source>
        <dbReference type="ARBA" id="ARBA00022679"/>
    </source>
</evidence>
<accession>A0ABY9H0W1</accession>
<evidence type="ECO:0000256" key="3">
    <source>
        <dbReference type="ARBA" id="ARBA00043995"/>
    </source>
</evidence>
<dbReference type="SUPFAM" id="SSF53756">
    <property type="entry name" value="UDP-Glycosyltransferase/glycogen phosphorylase"/>
    <property type="match status" value="1"/>
</dbReference>
<protein>
    <recommendedName>
        <fullName evidence="4">lipopolysaccharide heptosyltransferase II</fullName>
        <ecNumber evidence="4">2.4.99.24</ecNumber>
    </recommendedName>
</protein>
<keyword evidence="1" id="KW-0328">Glycosyltransferase</keyword>
<proteinExistence type="inferred from homology"/>
<evidence type="ECO:0000313" key="6">
    <source>
        <dbReference type="EMBL" id="WLI72097.1"/>
    </source>
</evidence>
<comment type="similarity">
    <text evidence="3">Belongs to the glycosyltransferase 9 family.</text>
</comment>
<dbReference type="Proteomes" id="UP001235344">
    <property type="component" value="Chromosome"/>
</dbReference>
<keyword evidence="2" id="KW-0808">Transferase</keyword>
<dbReference type="Pfam" id="PF01075">
    <property type="entry name" value="Glyco_transf_9"/>
    <property type="match status" value="1"/>
</dbReference>
<dbReference type="CDD" id="cd03789">
    <property type="entry name" value="GT9_LPS_heptosyltransferase"/>
    <property type="match status" value="1"/>
</dbReference>
<evidence type="ECO:0000256" key="4">
    <source>
        <dbReference type="ARBA" id="ARBA00044042"/>
    </source>
</evidence>
<dbReference type="NCBIfam" id="TIGR02195">
    <property type="entry name" value="heptsyl_trn_II"/>
    <property type="match status" value="1"/>
</dbReference>